<evidence type="ECO:0000256" key="9">
    <source>
        <dbReference type="ARBA" id="ARBA00023211"/>
    </source>
</evidence>
<sequence>MAQKEQMFGDIPTARFGHSTTFVGNSKVVLFGGAIGDSGRYTITADTYILDFSAGFQWKKITADNPPSARAAHASACVDLMQLVIYGGATGGGSLSSDELYLLDLRKDPHYGWMSVPICGGRTPGRRYGHTMVYSKPNLIVFGGNDGQRTLNDVWFMNVEESPFVWTQVLFDRDERVPCPRVYHSAALCMEGPAAGMTVIHGGRASDSRCLRDTWGLRQHRDGRWDWIEAPCRKGGPPAQRFQHVVLFVGSKMLALGGRGDDVSKILPSMLYDTENCEWRDLPGIERFRHSAWSIKSTLFSFAGFDHKTQTHPTVDLLSIDCSAEPNFYNEKERSTRKKSLAGVPYNTIGVQPKDQMLPGSGGNTNSSTRSSSINEELGSSTSNEQLTGEEHSPPKTNDISFTDVERAIARANIQLKNDSKKYMPKMEYKTTAGLIGLTPAVTKVSSRVHITVDSMNNDFSTLVQKISIDQLGEEGRKIDKVAAKHALADSPWMLTPNSMGVPGTGLIEKCLKLFLHPTITPVELSARFNHMAEFSLAWPEVIQLCEMAFSIVKQEDMVLNIRTPVKVYGDIHGQYYDLMRLFHNYKAPISEELEDVFEAKGDIDSTDYLFLGDYVDRGTHSLETICLLFALKIRYPRQVHLIRGNHEDPIVNSLYGFKDECRRRLREDTDDPESCWNCFNRVFEYLPVGAIIEDRILCIHGGIGGSIHKVEQIKEIQRPLRPSQTPQTDYEQRILDLLWSDPTDNDSLEGIVPNDTRDPDGCGFIVKFGPDRVIQFLCENNLDLIIRAHECVQDGFERFAGGKLITLFSATDYCGKHQNAGALLFIKRDLTVVPKILLPSASKDSRMILNSSNYWDQDILSQRPPTPPRSATYFDKINSEFNDIPA</sequence>
<dbReference type="EC" id="3.1.3.16" evidence="13"/>
<evidence type="ECO:0000256" key="3">
    <source>
        <dbReference type="ARBA" id="ARBA00005671"/>
    </source>
</evidence>
<keyword evidence="6" id="KW-0677">Repeat</keyword>
<dbReference type="Pfam" id="PF24681">
    <property type="entry name" value="Kelch_KLHDC2_KLHL20_DRC7"/>
    <property type="match status" value="1"/>
</dbReference>
<dbReference type="InterPro" id="IPR004843">
    <property type="entry name" value="Calcineurin-like_PHP"/>
</dbReference>
<comment type="cofactor">
    <cofactor evidence="1">
        <name>Mn(2+)</name>
        <dbReference type="ChEBI" id="CHEBI:29035"/>
    </cofactor>
</comment>
<dbReference type="RefSeq" id="XP_028874228.1">
    <property type="nucleotide sequence ID" value="XM_029017849.1"/>
</dbReference>
<organism evidence="16 17">
    <name type="scientific">Cryptosporidium ubiquitum</name>
    <dbReference type="NCBI Taxonomy" id="857276"/>
    <lineage>
        <taxon>Eukaryota</taxon>
        <taxon>Sar</taxon>
        <taxon>Alveolata</taxon>
        <taxon>Apicomplexa</taxon>
        <taxon>Conoidasida</taxon>
        <taxon>Coccidia</taxon>
        <taxon>Eucoccidiorida</taxon>
        <taxon>Eimeriorina</taxon>
        <taxon>Cryptosporidiidae</taxon>
        <taxon>Cryptosporidium</taxon>
    </lineage>
</organism>
<evidence type="ECO:0000256" key="8">
    <source>
        <dbReference type="ARBA" id="ARBA00022912"/>
    </source>
</evidence>
<dbReference type="GO" id="GO:0004722">
    <property type="term" value="F:protein serine/threonine phosphatase activity"/>
    <property type="evidence" value="ECO:0007669"/>
    <property type="project" value="UniProtKB-EC"/>
</dbReference>
<accession>A0A1J4MF55</accession>
<keyword evidence="10" id="KW-0539">Nucleus</keyword>
<reference evidence="16 17" key="1">
    <citation type="submission" date="2016-10" db="EMBL/GenBank/DDBJ databases">
        <title>Reductive evolution of mitochondrial metabolism and differential evolution of invasion-related proteins in Cryptosporidium.</title>
        <authorList>
            <person name="Liu S."/>
            <person name="Roellig D.M."/>
            <person name="Guo Y."/>
            <person name="Li N."/>
            <person name="Frace M.A."/>
            <person name="Tang K."/>
            <person name="Zhang L."/>
            <person name="Feng Y."/>
            <person name="Xiao L."/>
        </authorList>
    </citation>
    <scope>NUCLEOTIDE SEQUENCE [LARGE SCALE GENOMIC DNA]</scope>
    <source>
        <strain evidence="16">39726</strain>
    </source>
</reference>
<evidence type="ECO:0000256" key="4">
    <source>
        <dbReference type="ARBA" id="ARBA00022441"/>
    </source>
</evidence>
<dbReference type="PROSITE" id="PS00125">
    <property type="entry name" value="SER_THR_PHOSPHATASE"/>
    <property type="match status" value="1"/>
</dbReference>
<dbReference type="GO" id="GO:0046872">
    <property type="term" value="F:metal ion binding"/>
    <property type="evidence" value="ECO:0007669"/>
    <property type="project" value="UniProtKB-KW"/>
</dbReference>
<dbReference type="Pfam" id="PF00149">
    <property type="entry name" value="Metallophos"/>
    <property type="match status" value="1"/>
</dbReference>
<comment type="catalytic activity">
    <reaction evidence="11">
        <text>O-phospho-L-seryl-[protein] + H2O = L-seryl-[protein] + phosphate</text>
        <dbReference type="Rhea" id="RHEA:20629"/>
        <dbReference type="Rhea" id="RHEA-COMP:9863"/>
        <dbReference type="Rhea" id="RHEA-COMP:11604"/>
        <dbReference type="ChEBI" id="CHEBI:15377"/>
        <dbReference type="ChEBI" id="CHEBI:29999"/>
        <dbReference type="ChEBI" id="CHEBI:43474"/>
        <dbReference type="ChEBI" id="CHEBI:83421"/>
        <dbReference type="EC" id="3.1.3.16"/>
    </reaction>
</comment>
<feature type="compositionally biased region" description="Polar residues" evidence="14">
    <location>
        <begin position="374"/>
        <end position="387"/>
    </location>
</feature>
<comment type="catalytic activity">
    <reaction evidence="12 13">
        <text>O-phospho-L-threonyl-[protein] + H2O = L-threonyl-[protein] + phosphate</text>
        <dbReference type="Rhea" id="RHEA:47004"/>
        <dbReference type="Rhea" id="RHEA-COMP:11060"/>
        <dbReference type="Rhea" id="RHEA-COMP:11605"/>
        <dbReference type="ChEBI" id="CHEBI:15377"/>
        <dbReference type="ChEBI" id="CHEBI:30013"/>
        <dbReference type="ChEBI" id="CHEBI:43474"/>
        <dbReference type="ChEBI" id="CHEBI:61977"/>
        <dbReference type="EC" id="3.1.3.16"/>
    </reaction>
</comment>
<evidence type="ECO:0000259" key="15">
    <source>
        <dbReference type="PROSITE" id="PS00125"/>
    </source>
</evidence>
<comment type="subcellular location">
    <subcellularLocation>
        <location evidence="2">Nucleus</location>
    </subcellularLocation>
</comment>
<evidence type="ECO:0000256" key="5">
    <source>
        <dbReference type="ARBA" id="ARBA00022723"/>
    </source>
</evidence>
<dbReference type="InterPro" id="IPR015915">
    <property type="entry name" value="Kelch-typ_b-propeller"/>
</dbReference>
<proteinExistence type="inferred from homology"/>
<evidence type="ECO:0000256" key="7">
    <source>
        <dbReference type="ARBA" id="ARBA00022801"/>
    </source>
</evidence>
<keyword evidence="5" id="KW-0479">Metal-binding</keyword>
<name>A0A1J4MF55_9CRYT</name>
<evidence type="ECO:0000256" key="10">
    <source>
        <dbReference type="ARBA" id="ARBA00023242"/>
    </source>
</evidence>
<gene>
    <name evidence="16" type="ORF">cubi_00836</name>
</gene>
<dbReference type="PANTHER" id="PTHR46422">
    <property type="entry name" value="SERINE/THREONINE-PROTEIN PHOSPHATASE BSL3"/>
    <property type="match status" value="1"/>
</dbReference>
<keyword evidence="8" id="KW-0904">Protein phosphatase</keyword>
<dbReference type="SUPFAM" id="SSF50965">
    <property type="entry name" value="Galactose oxidase, central domain"/>
    <property type="match status" value="1"/>
</dbReference>
<evidence type="ECO:0000256" key="6">
    <source>
        <dbReference type="ARBA" id="ARBA00022737"/>
    </source>
</evidence>
<dbReference type="InterPro" id="IPR029052">
    <property type="entry name" value="Metallo-depent_PP-like"/>
</dbReference>
<dbReference type="GO" id="GO:0005634">
    <property type="term" value="C:nucleus"/>
    <property type="evidence" value="ECO:0007669"/>
    <property type="project" value="UniProtKB-SubCell"/>
</dbReference>
<keyword evidence="7 13" id="KW-0378">Hydrolase</keyword>
<dbReference type="PIRSF" id="PIRSF036363">
    <property type="entry name" value="PPP_BSU1"/>
    <property type="match status" value="1"/>
</dbReference>
<keyword evidence="9" id="KW-0464">Manganese</keyword>
<dbReference type="SMART" id="SM00156">
    <property type="entry name" value="PP2Ac"/>
    <property type="match status" value="1"/>
</dbReference>
<dbReference type="PANTHER" id="PTHR46422:SF7">
    <property type="entry name" value="SERINE_THREONINE-PROTEIN PHOSPHATASE BSL2-RELATED"/>
    <property type="match status" value="1"/>
</dbReference>
<dbReference type="PRINTS" id="PR00114">
    <property type="entry name" value="STPHPHTASE"/>
</dbReference>
<feature type="region of interest" description="Disordered" evidence="14">
    <location>
        <begin position="331"/>
        <end position="401"/>
    </location>
</feature>
<evidence type="ECO:0000256" key="1">
    <source>
        <dbReference type="ARBA" id="ARBA00001936"/>
    </source>
</evidence>
<feature type="compositionally biased region" description="Low complexity" evidence="14">
    <location>
        <begin position="364"/>
        <end position="373"/>
    </location>
</feature>
<dbReference type="OrthoDB" id="309851at2759"/>
<dbReference type="Gene3D" id="3.60.21.10">
    <property type="match status" value="1"/>
</dbReference>
<dbReference type="InterPro" id="IPR011043">
    <property type="entry name" value="Gal_Oxase/kelch_b-propeller"/>
</dbReference>
<dbReference type="AlphaFoldDB" id="A0A1J4MF55"/>
<comment type="caution">
    <text evidence="16">The sequence shown here is derived from an EMBL/GenBank/DDBJ whole genome shotgun (WGS) entry which is preliminary data.</text>
</comment>
<dbReference type="Proteomes" id="UP000186176">
    <property type="component" value="Unassembled WGS sequence"/>
</dbReference>
<dbReference type="InterPro" id="IPR006186">
    <property type="entry name" value="Ser/Thr-sp_prot-phosphatase"/>
</dbReference>
<evidence type="ECO:0000256" key="13">
    <source>
        <dbReference type="RuleBase" id="RU004273"/>
    </source>
</evidence>
<dbReference type="GeneID" id="39977628"/>
<dbReference type="EMBL" id="LRBP01000018">
    <property type="protein sequence ID" value="OII72864.1"/>
    <property type="molecule type" value="Genomic_DNA"/>
</dbReference>
<dbReference type="GO" id="GO:0009742">
    <property type="term" value="P:brassinosteroid mediated signaling pathway"/>
    <property type="evidence" value="ECO:0007669"/>
    <property type="project" value="InterPro"/>
</dbReference>
<protein>
    <recommendedName>
        <fullName evidence="13">Serine/threonine-protein phosphatase</fullName>
        <ecNumber evidence="13">3.1.3.16</ecNumber>
    </recommendedName>
</protein>
<evidence type="ECO:0000313" key="16">
    <source>
        <dbReference type="EMBL" id="OII72864.1"/>
    </source>
</evidence>
<evidence type="ECO:0000313" key="17">
    <source>
        <dbReference type="Proteomes" id="UP000186176"/>
    </source>
</evidence>
<dbReference type="VEuPathDB" id="CryptoDB:cubi_00836"/>
<dbReference type="SUPFAM" id="SSF56300">
    <property type="entry name" value="Metallo-dependent phosphatases"/>
    <property type="match status" value="1"/>
</dbReference>
<evidence type="ECO:0000256" key="14">
    <source>
        <dbReference type="SAM" id="MobiDB-lite"/>
    </source>
</evidence>
<feature type="domain" description="Serine/threonine specific protein phosphatases" evidence="15">
    <location>
        <begin position="643"/>
        <end position="648"/>
    </location>
</feature>
<comment type="similarity">
    <text evidence="3">Belongs to the PPP phosphatase family. BSU subfamily.</text>
</comment>
<evidence type="ECO:0000256" key="11">
    <source>
        <dbReference type="ARBA" id="ARBA00047761"/>
    </source>
</evidence>
<evidence type="ECO:0000256" key="12">
    <source>
        <dbReference type="ARBA" id="ARBA00048336"/>
    </source>
</evidence>
<evidence type="ECO:0000256" key="2">
    <source>
        <dbReference type="ARBA" id="ARBA00004123"/>
    </source>
</evidence>
<dbReference type="InterPro" id="IPR012391">
    <property type="entry name" value="Ser/Thr_prot_Pase_BSU1"/>
</dbReference>
<dbReference type="Gene3D" id="2.120.10.80">
    <property type="entry name" value="Kelch-type beta propeller"/>
    <property type="match status" value="2"/>
</dbReference>
<keyword evidence="17" id="KW-1185">Reference proteome</keyword>
<keyword evidence="4" id="KW-0880">Kelch repeat</keyword>